<name>A0A8S5NNM7_9CAUD</name>
<protein>
    <recommendedName>
        <fullName evidence="2">Integrase</fullName>
    </recommendedName>
</protein>
<reference evidence="1" key="1">
    <citation type="journal article" date="2021" name="Proc. Natl. Acad. Sci. U.S.A.">
        <title>A Catalog of Tens of Thousands of Viruses from Human Metagenomes Reveals Hidden Associations with Chronic Diseases.</title>
        <authorList>
            <person name="Tisza M.J."/>
            <person name="Buck C.B."/>
        </authorList>
    </citation>
    <scope>NUCLEOTIDE SEQUENCE</scope>
    <source>
        <strain evidence="1">CtSGm32</strain>
    </source>
</reference>
<evidence type="ECO:0000313" key="1">
    <source>
        <dbReference type="EMBL" id="DAD95967.1"/>
    </source>
</evidence>
<sequence length="47" mass="5690">MNFVEPIRDKVVVEDIYNDLKEKSERNALMFLLGIYTRSKNFRHFIV</sequence>
<evidence type="ECO:0008006" key="2">
    <source>
        <dbReference type="Google" id="ProtNLM"/>
    </source>
</evidence>
<proteinExistence type="predicted"/>
<organism evidence="1">
    <name type="scientific">Myoviridae sp. ctSGm32</name>
    <dbReference type="NCBI Taxonomy" id="2826653"/>
    <lineage>
        <taxon>Viruses</taxon>
        <taxon>Duplodnaviria</taxon>
        <taxon>Heunggongvirae</taxon>
        <taxon>Uroviricota</taxon>
        <taxon>Caudoviricetes</taxon>
    </lineage>
</organism>
<accession>A0A8S5NNM7</accession>
<dbReference type="EMBL" id="BK015207">
    <property type="protein sequence ID" value="DAD95967.1"/>
    <property type="molecule type" value="Genomic_DNA"/>
</dbReference>